<organism evidence="1 2">
    <name type="scientific">Anaerotignum faecicola</name>
    <dbReference type="NCBI Taxonomy" id="2358141"/>
    <lineage>
        <taxon>Bacteria</taxon>
        <taxon>Bacillati</taxon>
        <taxon>Bacillota</taxon>
        <taxon>Clostridia</taxon>
        <taxon>Lachnospirales</taxon>
        <taxon>Anaerotignaceae</taxon>
        <taxon>Anaerotignum</taxon>
    </lineage>
</organism>
<sequence length="114" mass="12726">MEKMDFYVYLSPKEAAEKVKKAVTAGLYSGEILDEYVRILPNGKEIIMVLFEKYYMRSGNRATLTFLADNLEEHTRVHLSAGGGGQGVIFRFDWGAGASFSTSARDALAEYICK</sequence>
<proteinExistence type="predicted"/>
<keyword evidence="2" id="KW-1185">Reference proteome</keyword>
<comment type="caution">
    <text evidence="1">The sequence shown here is derived from an EMBL/GenBank/DDBJ whole genome shotgun (WGS) entry which is preliminary data.</text>
</comment>
<name>A0A401LC19_9FIRM</name>
<dbReference type="Pfam" id="PF19524">
    <property type="entry name" value="DUF6054"/>
    <property type="match status" value="1"/>
</dbReference>
<gene>
    <name evidence="1" type="ORF">KGMB03357_07310</name>
</gene>
<reference evidence="1 2" key="1">
    <citation type="submission" date="2018-10" db="EMBL/GenBank/DDBJ databases">
        <title>Draft Genome Sequence of Anaerotignum sp. KCTC 15736.</title>
        <authorList>
            <person name="Choi S.H."/>
            <person name="Kim J.S."/>
            <person name="Kang S.W."/>
            <person name="Lee J.S."/>
            <person name="Park S.H."/>
        </authorList>
    </citation>
    <scope>NUCLEOTIDE SEQUENCE [LARGE SCALE GENOMIC DNA]</scope>
    <source>
        <strain evidence="1 2">KCTC 15736</strain>
    </source>
</reference>
<protein>
    <submittedName>
        <fullName evidence="1">Uncharacterized protein</fullName>
    </submittedName>
</protein>
<dbReference type="OrthoDB" id="4774735at2"/>
<dbReference type="EMBL" id="BHVZ01000001">
    <property type="protein sequence ID" value="GCB29070.1"/>
    <property type="molecule type" value="Genomic_DNA"/>
</dbReference>
<evidence type="ECO:0000313" key="1">
    <source>
        <dbReference type="EMBL" id="GCB29070.1"/>
    </source>
</evidence>
<dbReference type="InterPro" id="IPR046117">
    <property type="entry name" value="DUF6054"/>
</dbReference>
<dbReference type="Proteomes" id="UP000287361">
    <property type="component" value="Unassembled WGS sequence"/>
</dbReference>
<dbReference type="AlphaFoldDB" id="A0A401LC19"/>
<accession>A0A401LC19</accession>
<evidence type="ECO:0000313" key="2">
    <source>
        <dbReference type="Proteomes" id="UP000287361"/>
    </source>
</evidence>